<feature type="non-terminal residue" evidence="2">
    <location>
        <position position="590"/>
    </location>
</feature>
<organism evidence="2 3">
    <name type="scientific">Bacteroides cellulosilyticus DSM 14838</name>
    <dbReference type="NCBI Taxonomy" id="537012"/>
    <lineage>
        <taxon>Bacteria</taxon>
        <taxon>Pseudomonadati</taxon>
        <taxon>Bacteroidota</taxon>
        <taxon>Bacteroidia</taxon>
        <taxon>Bacteroidales</taxon>
        <taxon>Bacteroidaceae</taxon>
        <taxon>Bacteroides</taxon>
    </lineage>
</organism>
<dbReference type="SMART" id="SM00028">
    <property type="entry name" value="TPR"/>
    <property type="match status" value="1"/>
</dbReference>
<protein>
    <submittedName>
        <fullName evidence="2">Tetratricopeptide repeat protein</fullName>
    </submittedName>
</protein>
<comment type="caution">
    <text evidence="2">The sequence shown here is derived from an EMBL/GenBank/DDBJ whole genome shotgun (WGS) entry which is preliminary data.</text>
</comment>
<proteinExistence type="predicted"/>
<dbReference type="InterPro" id="IPR019734">
    <property type="entry name" value="TPR_rpt"/>
</dbReference>
<evidence type="ECO:0000313" key="2">
    <source>
        <dbReference type="EMBL" id="EEF89340.1"/>
    </source>
</evidence>
<evidence type="ECO:0000313" key="3">
    <source>
        <dbReference type="Proteomes" id="UP000003711"/>
    </source>
</evidence>
<feature type="repeat" description="TPR" evidence="1">
    <location>
        <begin position="298"/>
        <end position="331"/>
    </location>
</feature>
<accession>E2NFI4</accession>
<dbReference type="EMBL" id="ACCH01000215">
    <property type="protein sequence ID" value="EEF89340.1"/>
    <property type="molecule type" value="Genomic_DNA"/>
</dbReference>
<dbReference type="SUPFAM" id="SSF48452">
    <property type="entry name" value="TPR-like"/>
    <property type="match status" value="1"/>
</dbReference>
<keyword evidence="1" id="KW-0802">TPR repeat</keyword>
<sequence length="590" mass="67770">MEKIQRICSLVLLAAFWGCVPVLHAQSFDKLWKQVEQAQEKSLPQTVIKLTDEIFRKGEREKNTPQMLKAYMCRNTYQNILTPDSFYVNLKGLEQWALHEQNPVSRAVLNSLVANIYANYADNNRWELRNRTSLNLGETALPADIREWSANLFVNQVIKYTGEALKDSTELLKTSSRTYIPFVILGDASEYYHHEMYHLLASRAIDALQKVSWFDTDSLVKKDIMGIYGQMINTYRKMPDREDAAVLTMLDYMAWRNREGDVLLRPRAVKEGESEAPNQYLRALDRIIKDYAKRDVCAEAYLAKARYYRNMRKYPEALQTCDEAISLYPDYKRISALRELKESILQPQLNLTASKATYPGDSLKLRVTHRNLDGFTVNLFHTTLLKEETDMPQINTSFYKKYARKVKAEHFSLLRPDNYQSADSTYSMLMPGEPGVYVMQIVPDDKKGKTSENYLYLTRFKVLTLPLSNKDFEVVALDAETGKPIADAQITFYSSYGTKNNEVLEQKTTDASGKVVMPWVKQFRALSATKGTDTAMPLQRIYNSSNGVWNGTDEEFDEVKILTDRSIYRPGQTIYIKGIAYAQEGDTAKV</sequence>
<gene>
    <name evidence="2" type="ORF">BACCELL_03056</name>
</gene>
<reference evidence="2 3" key="1">
    <citation type="submission" date="2008-12" db="EMBL/GenBank/DDBJ databases">
        <authorList>
            <person name="Fulton L."/>
            <person name="Clifton S."/>
            <person name="Fulton B."/>
            <person name="Xu J."/>
            <person name="Minx P."/>
            <person name="Pepin K.H."/>
            <person name="Johnson M."/>
            <person name="Bhonagiri V."/>
            <person name="Nash W.E."/>
            <person name="Mardis E.R."/>
            <person name="Wilson R.K."/>
        </authorList>
    </citation>
    <scope>NUCLEOTIDE SEQUENCE [LARGE SCALE GENOMIC DNA]</scope>
    <source>
        <strain evidence="2 3">DSM 14838</strain>
    </source>
</reference>
<reference evidence="2 3" key="2">
    <citation type="submission" date="2009-01" db="EMBL/GenBank/DDBJ databases">
        <title>Draft genome sequence of Bacteroides cellulosilyticus (DSM 14838).</title>
        <authorList>
            <person name="Sudarsanam P."/>
            <person name="Ley R."/>
            <person name="Guruge J."/>
            <person name="Turnbaugh P.J."/>
            <person name="Mahowald M."/>
            <person name="Liep D."/>
            <person name="Gordon J."/>
        </authorList>
    </citation>
    <scope>NUCLEOTIDE SEQUENCE [LARGE SCALE GENOMIC DNA]</scope>
    <source>
        <strain evidence="2 3">DSM 14838</strain>
    </source>
</reference>
<dbReference type="HOGENOM" id="CLU_032873_0_0_10"/>
<dbReference type="AlphaFoldDB" id="E2NFI4"/>
<dbReference type="PROSITE" id="PS50005">
    <property type="entry name" value="TPR"/>
    <property type="match status" value="1"/>
</dbReference>
<dbReference type="Proteomes" id="UP000003711">
    <property type="component" value="Unassembled WGS sequence"/>
</dbReference>
<dbReference type="Gene3D" id="1.25.40.10">
    <property type="entry name" value="Tetratricopeptide repeat domain"/>
    <property type="match status" value="1"/>
</dbReference>
<dbReference type="InterPro" id="IPR011990">
    <property type="entry name" value="TPR-like_helical_dom_sf"/>
</dbReference>
<evidence type="ECO:0000256" key="1">
    <source>
        <dbReference type="PROSITE-ProRule" id="PRU00339"/>
    </source>
</evidence>
<name>E2NFI4_9BACE</name>